<keyword evidence="5" id="KW-1185">Reference proteome</keyword>
<dbReference type="AlphaFoldDB" id="L1JVM6"/>
<sequence>MKRSSLLFYCIFAYLKTLMDSSSEFNQLGFAPGITIEGQYLASLVPTRSPSSKCANPVPQKIHNSMEWDRALEHLHWQRDQGFNGQFWRVLLHDDDQHTMEYAMDVIEEILKQEHVGPFPGFVRKARVRWIAYQTHHYGKGTLATLPEVNARRARQMLESAGFACSLVPE</sequence>
<dbReference type="HOGENOM" id="CLU_1573625_0_0_1"/>
<gene>
    <name evidence="3" type="ORF">GUITHDRAFT_101797</name>
</gene>
<keyword evidence="1" id="KW-0732">Signal</keyword>
<reference evidence="3 5" key="1">
    <citation type="journal article" date="2012" name="Nature">
        <title>Algal genomes reveal evolutionary mosaicism and the fate of nucleomorphs.</title>
        <authorList>
            <consortium name="DOE Joint Genome Institute"/>
            <person name="Curtis B.A."/>
            <person name="Tanifuji G."/>
            <person name="Burki F."/>
            <person name="Gruber A."/>
            <person name="Irimia M."/>
            <person name="Maruyama S."/>
            <person name="Arias M.C."/>
            <person name="Ball S.G."/>
            <person name="Gile G.H."/>
            <person name="Hirakawa Y."/>
            <person name="Hopkins J.F."/>
            <person name="Kuo A."/>
            <person name="Rensing S.A."/>
            <person name="Schmutz J."/>
            <person name="Symeonidi A."/>
            <person name="Elias M."/>
            <person name="Eveleigh R.J."/>
            <person name="Herman E.K."/>
            <person name="Klute M.J."/>
            <person name="Nakayama T."/>
            <person name="Obornik M."/>
            <person name="Reyes-Prieto A."/>
            <person name="Armbrust E.V."/>
            <person name="Aves S.J."/>
            <person name="Beiko R.G."/>
            <person name="Coutinho P."/>
            <person name="Dacks J.B."/>
            <person name="Durnford D.G."/>
            <person name="Fast N.M."/>
            <person name="Green B.R."/>
            <person name="Grisdale C.J."/>
            <person name="Hempel F."/>
            <person name="Henrissat B."/>
            <person name="Hoppner M.P."/>
            <person name="Ishida K."/>
            <person name="Kim E."/>
            <person name="Koreny L."/>
            <person name="Kroth P.G."/>
            <person name="Liu Y."/>
            <person name="Malik S.B."/>
            <person name="Maier U.G."/>
            <person name="McRose D."/>
            <person name="Mock T."/>
            <person name="Neilson J.A."/>
            <person name="Onodera N.T."/>
            <person name="Poole A.M."/>
            <person name="Pritham E.J."/>
            <person name="Richards T.A."/>
            <person name="Rocap G."/>
            <person name="Roy S.W."/>
            <person name="Sarai C."/>
            <person name="Schaack S."/>
            <person name="Shirato S."/>
            <person name="Slamovits C.H."/>
            <person name="Spencer D.F."/>
            <person name="Suzuki S."/>
            <person name="Worden A.Z."/>
            <person name="Zauner S."/>
            <person name="Barry K."/>
            <person name="Bell C."/>
            <person name="Bharti A.K."/>
            <person name="Crow J.A."/>
            <person name="Grimwood J."/>
            <person name="Kramer R."/>
            <person name="Lindquist E."/>
            <person name="Lucas S."/>
            <person name="Salamov A."/>
            <person name="McFadden G.I."/>
            <person name="Lane C.E."/>
            <person name="Keeling P.J."/>
            <person name="Gray M.W."/>
            <person name="Grigoriev I.V."/>
            <person name="Archibald J.M."/>
        </authorList>
    </citation>
    <scope>NUCLEOTIDE SEQUENCE</scope>
    <source>
        <strain evidence="3 5">CCMP2712</strain>
    </source>
</reference>
<dbReference type="InterPro" id="IPR014719">
    <property type="entry name" value="Ribosomal_bL12_C/ClpS-like"/>
</dbReference>
<evidence type="ECO:0000313" key="3">
    <source>
        <dbReference type="EMBL" id="EKX52636.1"/>
    </source>
</evidence>
<feature type="signal peptide" evidence="1">
    <location>
        <begin position="1"/>
        <end position="21"/>
    </location>
</feature>
<protein>
    <recommendedName>
        <fullName evidence="2">Adaptor protein ClpS core domain-containing protein</fullName>
    </recommendedName>
</protein>
<evidence type="ECO:0000313" key="4">
    <source>
        <dbReference type="EnsemblProtists" id="EKX52636"/>
    </source>
</evidence>
<dbReference type="Pfam" id="PF02617">
    <property type="entry name" value="ClpS"/>
    <property type="match status" value="1"/>
</dbReference>
<accession>L1JVM6</accession>
<evidence type="ECO:0000259" key="2">
    <source>
        <dbReference type="Pfam" id="PF02617"/>
    </source>
</evidence>
<dbReference type="GeneID" id="17309431"/>
<dbReference type="SUPFAM" id="SSF54736">
    <property type="entry name" value="ClpS-like"/>
    <property type="match status" value="1"/>
</dbReference>
<reference evidence="4" key="3">
    <citation type="submission" date="2016-03" db="UniProtKB">
        <authorList>
            <consortium name="EnsemblProtists"/>
        </authorList>
    </citation>
    <scope>IDENTIFICATION</scope>
</reference>
<dbReference type="Proteomes" id="UP000011087">
    <property type="component" value="Unassembled WGS sequence"/>
</dbReference>
<reference evidence="5" key="2">
    <citation type="submission" date="2012-11" db="EMBL/GenBank/DDBJ databases">
        <authorList>
            <person name="Kuo A."/>
            <person name="Curtis B.A."/>
            <person name="Tanifuji G."/>
            <person name="Burki F."/>
            <person name="Gruber A."/>
            <person name="Irimia M."/>
            <person name="Maruyama S."/>
            <person name="Arias M.C."/>
            <person name="Ball S.G."/>
            <person name="Gile G.H."/>
            <person name="Hirakawa Y."/>
            <person name="Hopkins J.F."/>
            <person name="Rensing S.A."/>
            <person name="Schmutz J."/>
            <person name="Symeonidi A."/>
            <person name="Elias M."/>
            <person name="Eveleigh R.J."/>
            <person name="Herman E.K."/>
            <person name="Klute M.J."/>
            <person name="Nakayama T."/>
            <person name="Obornik M."/>
            <person name="Reyes-Prieto A."/>
            <person name="Armbrust E.V."/>
            <person name="Aves S.J."/>
            <person name="Beiko R.G."/>
            <person name="Coutinho P."/>
            <person name="Dacks J.B."/>
            <person name="Durnford D.G."/>
            <person name="Fast N.M."/>
            <person name="Green B.R."/>
            <person name="Grisdale C."/>
            <person name="Hempe F."/>
            <person name="Henrissat B."/>
            <person name="Hoppner M.P."/>
            <person name="Ishida K.-I."/>
            <person name="Kim E."/>
            <person name="Koreny L."/>
            <person name="Kroth P.G."/>
            <person name="Liu Y."/>
            <person name="Malik S.-B."/>
            <person name="Maier U.G."/>
            <person name="McRose D."/>
            <person name="Mock T."/>
            <person name="Neilson J.A."/>
            <person name="Onodera N.T."/>
            <person name="Poole A.M."/>
            <person name="Pritham E.J."/>
            <person name="Richards T.A."/>
            <person name="Rocap G."/>
            <person name="Roy S.W."/>
            <person name="Sarai C."/>
            <person name="Schaack S."/>
            <person name="Shirato S."/>
            <person name="Slamovits C.H."/>
            <person name="Spencer D.F."/>
            <person name="Suzuki S."/>
            <person name="Worden A.Z."/>
            <person name="Zauner S."/>
            <person name="Barry K."/>
            <person name="Bell C."/>
            <person name="Bharti A.K."/>
            <person name="Crow J.A."/>
            <person name="Grimwood J."/>
            <person name="Kramer R."/>
            <person name="Lindquist E."/>
            <person name="Lucas S."/>
            <person name="Salamov A."/>
            <person name="McFadden G.I."/>
            <person name="Lane C.E."/>
            <person name="Keeling P.J."/>
            <person name="Gray M.W."/>
            <person name="Grigoriev I.V."/>
            <person name="Archibald J.M."/>
        </authorList>
    </citation>
    <scope>NUCLEOTIDE SEQUENCE</scope>
    <source>
        <strain evidence="5">CCMP2712</strain>
    </source>
</reference>
<dbReference type="RefSeq" id="XP_005839616.1">
    <property type="nucleotide sequence ID" value="XM_005839559.1"/>
</dbReference>
<feature type="chain" id="PRO_5008771979" description="Adaptor protein ClpS core domain-containing protein" evidence="1">
    <location>
        <begin position="22"/>
        <end position="170"/>
    </location>
</feature>
<proteinExistence type="predicted"/>
<dbReference type="EMBL" id="JH992972">
    <property type="protein sequence ID" value="EKX52636.1"/>
    <property type="molecule type" value="Genomic_DNA"/>
</dbReference>
<feature type="domain" description="Adaptor protein ClpS core" evidence="2">
    <location>
        <begin position="88"/>
        <end position="114"/>
    </location>
</feature>
<dbReference type="OrthoDB" id="5144at2759"/>
<name>L1JVM6_GUITC</name>
<dbReference type="KEGG" id="gtt:GUITHDRAFT_101797"/>
<evidence type="ECO:0000256" key="1">
    <source>
        <dbReference type="SAM" id="SignalP"/>
    </source>
</evidence>
<dbReference type="EnsemblProtists" id="EKX52636">
    <property type="protein sequence ID" value="EKX52636"/>
    <property type="gene ID" value="GUITHDRAFT_101797"/>
</dbReference>
<dbReference type="GO" id="GO:0030163">
    <property type="term" value="P:protein catabolic process"/>
    <property type="evidence" value="ECO:0007669"/>
    <property type="project" value="InterPro"/>
</dbReference>
<organism evidence="3">
    <name type="scientific">Guillardia theta (strain CCMP2712)</name>
    <name type="common">Cryptophyte</name>
    <dbReference type="NCBI Taxonomy" id="905079"/>
    <lineage>
        <taxon>Eukaryota</taxon>
        <taxon>Cryptophyceae</taxon>
        <taxon>Pyrenomonadales</taxon>
        <taxon>Geminigeraceae</taxon>
        <taxon>Guillardia</taxon>
    </lineage>
</organism>
<dbReference type="InterPro" id="IPR003769">
    <property type="entry name" value="ClpS_core"/>
</dbReference>
<dbReference type="PaxDb" id="55529-EKX52636"/>
<evidence type="ECO:0000313" key="5">
    <source>
        <dbReference type="Proteomes" id="UP000011087"/>
    </source>
</evidence>